<dbReference type="Proteomes" id="UP000054248">
    <property type="component" value="Unassembled WGS sequence"/>
</dbReference>
<proteinExistence type="predicted"/>
<dbReference type="EMBL" id="KN823295">
    <property type="protein sequence ID" value="KIO18331.1"/>
    <property type="molecule type" value="Genomic_DNA"/>
</dbReference>
<reference evidence="3 4" key="1">
    <citation type="submission" date="2014-04" db="EMBL/GenBank/DDBJ databases">
        <authorList>
            <consortium name="DOE Joint Genome Institute"/>
            <person name="Kuo A."/>
            <person name="Girlanda M."/>
            <person name="Perotto S."/>
            <person name="Kohler A."/>
            <person name="Nagy L.G."/>
            <person name="Floudas D."/>
            <person name="Copeland A."/>
            <person name="Barry K.W."/>
            <person name="Cichocki N."/>
            <person name="Veneault-Fourrey C."/>
            <person name="LaButti K."/>
            <person name="Lindquist E.A."/>
            <person name="Lipzen A."/>
            <person name="Lundell T."/>
            <person name="Morin E."/>
            <person name="Murat C."/>
            <person name="Sun H."/>
            <person name="Tunlid A."/>
            <person name="Henrissat B."/>
            <person name="Grigoriev I.V."/>
            <person name="Hibbett D.S."/>
            <person name="Martin F."/>
            <person name="Nordberg H.P."/>
            <person name="Cantor M.N."/>
            <person name="Hua S.X."/>
        </authorList>
    </citation>
    <scope>NUCLEOTIDE SEQUENCE [LARGE SCALE GENOMIC DNA]</scope>
    <source>
        <strain evidence="3 4">MUT 4182</strain>
    </source>
</reference>
<dbReference type="EMBL" id="KN823324">
    <property type="protein sequence ID" value="KIO18000.1"/>
    <property type="molecule type" value="Genomic_DNA"/>
</dbReference>
<dbReference type="AlphaFoldDB" id="A0A0C3Q4S2"/>
<evidence type="ECO:0000313" key="2">
    <source>
        <dbReference type="EMBL" id="KIO18000.1"/>
    </source>
</evidence>
<name>A0A0C3Q4S2_9AGAM</name>
<reference evidence="4" key="2">
    <citation type="submission" date="2015-01" db="EMBL/GenBank/DDBJ databases">
        <title>Evolutionary Origins and Diversification of the Mycorrhizal Mutualists.</title>
        <authorList>
            <consortium name="DOE Joint Genome Institute"/>
            <consortium name="Mycorrhizal Genomics Consortium"/>
            <person name="Kohler A."/>
            <person name="Kuo A."/>
            <person name="Nagy L.G."/>
            <person name="Floudas D."/>
            <person name="Copeland A."/>
            <person name="Barry K.W."/>
            <person name="Cichocki N."/>
            <person name="Veneault-Fourrey C."/>
            <person name="LaButti K."/>
            <person name="Lindquist E.A."/>
            <person name="Lipzen A."/>
            <person name="Lundell T."/>
            <person name="Morin E."/>
            <person name="Murat C."/>
            <person name="Riley R."/>
            <person name="Ohm R."/>
            <person name="Sun H."/>
            <person name="Tunlid A."/>
            <person name="Henrissat B."/>
            <person name="Grigoriev I.V."/>
            <person name="Hibbett D.S."/>
            <person name="Martin F."/>
        </authorList>
    </citation>
    <scope>NUCLEOTIDE SEQUENCE [LARGE SCALE GENOMIC DNA]</scope>
    <source>
        <strain evidence="2 4">MUT 4182</strain>
    </source>
</reference>
<evidence type="ECO:0000313" key="3">
    <source>
        <dbReference type="EMBL" id="KIO18331.1"/>
    </source>
</evidence>
<feature type="compositionally biased region" description="Basic residues" evidence="1">
    <location>
        <begin position="1"/>
        <end position="11"/>
    </location>
</feature>
<feature type="compositionally biased region" description="Basic and acidic residues" evidence="1">
    <location>
        <begin position="17"/>
        <end position="26"/>
    </location>
</feature>
<feature type="compositionally biased region" description="Polar residues" evidence="1">
    <location>
        <begin position="27"/>
        <end position="46"/>
    </location>
</feature>
<gene>
    <name evidence="3" type="ORF">M407DRAFT_160477</name>
    <name evidence="2" type="ORF">M407DRAFT_164003</name>
</gene>
<evidence type="ECO:0000313" key="4">
    <source>
        <dbReference type="Proteomes" id="UP000054248"/>
    </source>
</evidence>
<accession>A0A0C3Q4S2</accession>
<feature type="region of interest" description="Disordered" evidence="1">
    <location>
        <begin position="1"/>
        <end position="46"/>
    </location>
</feature>
<dbReference type="HOGENOM" id="CLU_2639919_0_0_1"/>
<sequence>MSRHSAPRTRRPGSSAEHGRGLEDNRSTVGRRTNPVPSSTDAQSGFSRQQIIAITIDCHSLCLLCGWQMASHSPGRE</sequence>
<keyword evidence="4" id="KW-1185">Reference proteome</keyword>
<reference evidence="3" key="3">
    <citation type="submission" date="2015-02" db="EMBL/GenBank/DDBJ databases">
        <title>Evolutionary Origins and Diversification of the Mycorrhizal Mutualists.</title>
        <authorList>
            <consortium name="DOE Joint Genome Institute"/>
            <consortium name="Mycorrhizal Genomics Consortium"/>
            <person name="Kohler A."/>
            <person name="Kuo A."/>
            <person name="Nagy L.G."/>
            <person name="Floudas D."/>
            <person name="Copeland A."/>
            <person name="Barry K.W."/>
            <person name="Cichocki N."/>
            <person name="Veneault-Fourrey C."/>
            <person name="LaButti K."/>
            <person name="Lindquist E.A."/>
            <person name="Lipzen A."/>
            <person name="Lundell T."/>
            <person name="Morin E."/>
            <person name="Murat C."/>
            <person name="Riley R."/>
            <person name="Ohm R."/>
            <person name="Sun H."/>
            <person name="Tunlid A."/>
            <person name="Henrissat B."/>
            <person name="Grigoriev I.V."/>
            <person name="Hibbett D.S."/>
            <person name="Martin F."/>
        </authorList>
    </citation>
    <scope>NUCLEOTIDE SEQUENCE</scope>
    <source>
        <strain evidence="3 4">MUT 4182</strain>
    </source>
</reference>
<organism evidence="3 4">
    <name type="scientific">Tulasnella calospora MUT 4182</name>
    <dbReference type="NCBI Taxonomy" id="1051891"/>
    <lineage>
        <taxon>Eukaryota</taxon>
        <taxon>Fungi</taxon>
        <taxon>Dikarya</taxon>
        <taxon>Basidiomycota</taxon>
        <taxon>Agaricomycotina</taxon>
        <taxon>Agaricomycetes</taxon>
        <taxon>Cantharellales</taxon>
        <taxon>Tulasnellaceae</taxon>
        <taxon>Tulasnella</taxon>
    </lineage>
</organism>
<protein>
    <submittedName>
        <fullName evidence="3">Uncharacterized protein</fullName>
    </submittedName>
</protein>
<evidence type="ECO:0000256" key="1">
    <source>
        <dbReference type="SAM" id="MobiDB-lite"/>
    </source>
</evidence>